<evidence type="ECO:0000256" key="1">
    <source>
        <dbReference type="SAM" id="Phobius"/>
    </source>
</evidence>
<evidence type="ECO:0000313" key="2">
    <source>
        <dbReference type="EMBL" id="QKU34997.1"/>
    </source>
</evidence>
<feature type="transmembrane region" description="Helical" evidence="1">
    <location>
        <begin position="50"/>
        <end position="71"/>
    </location>
</feature>
<feature type="transmembrane region" description="Helical" evidence="1">
    <location>
        <begin position="126"/>
        <end position="146"/>
    </location>
</feature>
<name>A0A6N1NQS9_9VIRU</name>
<feature type="transmembrane region" description="Helical" evidence="1">
    <location>
        <begin position="158"/>
        <end position="175"/>
    </location>
</feature>
<reference evidence="2" key="2">
    <citation type="journal article" date="2018" name="Nat. Commun.">
        <title>Tailed giant Tupanvirus possesses the most complete translational apparatus of the known virosphere.</title>
        <authorList>
            <person name="Abrahao J."/>
            <person name="Silva L."/>
            <person name="Silva L.S."/>
            <person name="Khalil J.Y.B."/>
            <person name="Rodrigues R."/>
            <person name="Arantes T."/>
            <person name="Assis F."/>
            <person name="Boratto P."/>
            <person name="Andrade M."/>
            <person name="Kroon E.G."/>
            <person name="Ribeiro B."/>
            <person name="Bergier I."/>
            <person name="Seligmann H."/>
            <person name="Ghigo E."/>
            <person name="Colson P."/>
            <person name="Levasseur A."/>
            <person name="Kroemer G."/>
            <person name="Raoult D."/>
            <person name="La Scola B."/>
        </authorList>
    </citation>
    <scope>NUCLEOTIDE SEQUENCE [LARGE SCALE GENOMIC DNA]</scope>
    <source>
        <strain evidence="2">Soda lake</strain>
    </source>
</reference>
<protein>
    <submittedName>
        <fullName evidence="2">Uncharacterized protein</fullName>
    </submittedName>
</protein>
<keyword evidence="1" id="KW-1133">Transmembrane helix</keyword>
<reference evidence="2" key="1">
    <citation type="submission" date="2017-01" db="EMBL/GenBank/DDBJ databases">
        <authorList>
            <person name="Assis F.L."/>
            <person name="Abrahao J.S."/>
            <person name="Silva L."/>
            <person name="Khalil J.B."/>
            <person name="Rodrigues R."/>
            <person name="Silva L.S."/>
            <person name="Arantes T."/>
            <person name="Boratto P."/>
            <person name="Andrade M."/>
            <person name="Kroon E.G."/>
            <person name="Ribeiro B."/>
            <person name="Bergier I."/>
            <person name="Seligmann H."/>
            <person name="Ghigo E."/>
            <person name="Colson P."/>
            <person name="Levasseur A."/>
            <person name="Raoult D."/>
            <person name="Scola B.L."/>
        </authorList>
    </citation>
    <scope>NUCLEOTIDE SEQUENCE</scope>
    <source>
        <strain evidence="2">Soda lake</strain>
    </source>
</reference>
<sequence>MTDVSPELTVEDVSPVATKVTTSQWVRQQFTPETLEKETGYAKGFFNLNIWQYLIIIGIAVSGLAAFINTYDAISGINSKLRACSQSDELEKELNTQFIILMVLSSLAIVIGSILAWLLRRNSNRRLLLTWGIITTGIFGILYGLAIRFQNVSNNIKLFASWITFLGFLVLGWFLSTRAKNVQVQTPLTWESIND</sequence>
<dbReference type="InterPro" id="IPR036259">
    <property type="entry name" value="MFS_trans_sf"/>
</dbReference>
<organism evidence="2">
    <name type="scientific">Tupanvirus soda lake</name>
    <dbReference type="NCBI Taxonomy" id="2126985"/>
    <lineage>
        <taxon>Viruses</taxon>
        <taxon>Varidnaviria</taxon>
        <taxon>Bamfordvirae</taxon>
        <taxon>Nucleocytoviricota</taxon>
        <taxon>Megaviricetes</taxon>
        <taxon>Imitervirales</taxon>
        <taxon>Mimiviridae</taxon>
        <taxon>Megamimivirinae</taxon>
        <taxon>Tupanvirus</taxon>
        <taxon>Tupanvirus salinum</taxon>
    </lineage>
</organism>
<feature type="transmembrane region" description="Helical" evidence="1">
    <location>
        <begin position="98"/>
        <end position="119"/>
    </location>
</feature>
<proteinExistence type="predicted"/>
<accession>A0A6N1NQS9</accession>
<dbReference type="Gene3D" id="1.20.1250.20">
    <property type="entry name" value="MFS general substrate transporter like domains"/>
    <property type="match status" value="1"/>
</dbReference>
<dbReference type="RefSeq" id="YP_010781650.1">
    <property type="nucleotide sequence ID" value="NC_075039.1"/>
</dbReference>
<dbReference type="GeneID" id="80518414"/>
<dbReference type="EMBL" id="KY523104">
    <property type="protein sequence ID" value="QKU34997.1"/>
    <property type="molecule type" value="Genomic_DNA"/>
</dbReference>
<keyword evidence="1" id="KW-0472">Membrane</keyword>
<keyword evidence="1" id="KW-0812">Transmembrane</keyword>
<dbReference type="KEGG" id="vg:80518414"/>